<dbReference type="Pfam" id="PF03830">
    <property type="entry name" value="PTSIIB_sorb"/>
    <property type="match status" value="1"/>
</dbReference>
<keyword evidence="2" id="KW-0813">Transport</keyword>
<protein>
    <submittedName>
        <fullName evidence="9">PTS sugar transporter subunit IIB</fullName>
        <ecNumber evidence="9">2.7.1.-</ecNumber>
    </submittedName>
</protein>
<evidence type="ECO:0000256" key="5">
    <source>
        <dbReference type="ARBA" id="ARBA00022679"/>
    </source>
</evidence>
<dbReference type="EC" id="2.7.1.-" evidence="9"/>
<evidence type="ECO:0000313" key="10">
    <source>
        <dbReference type="Proteomes" id="UP001478817"/>
    </source>
</evidence>
<evidence type="ECO:0000256" key="3">
    <source>
        <dbReference type="ARBA" id="ARBA00022490"/>
    </source>
</evidence>
<evidence type="ECO:0000256" key="1">
    <source>
        <dbReference type="ARBA" id="ARBA00004496"/>
    </source>
</evidence>
<comment type="caution">
    <text evidence="9">The sequence shown here is derived from an EMBL/GenBank/DDBJ whole genome shotgun (WGS) entry which is preliminary data.</text>
</comment>
<evidence type="ECO:0000256" key="4">
    <source>
        <dbReference type="ARBA" id="ARBA00022597"/>
    </source>
</evidence>
<dbReference type="SUPFAM" id="SSF52728">
    <property type="entry name" value="PTS IIb component"/>
    <property type="match status" value="1"/>
</dbReference>
<dbReference type="GO" id="GO:0016740">
    <property type="term" value="F:transferase activity"/>
    <property type="evidence" value="ECO:0007669"/>
    <property type="project" value="UniProtKB-KW"/>
</dbReference>
<keyword evidence="3" id="KW-0963">Cytoplasm</keyword>
<sequence>MIKQIRLDERLIHGQVAVKWSRILGVNRIIVADDEAASNGLMQKALMMAAPNDVKVAIVGVERAIELCRNPKADALSILVIVSNPKALLAVATALPNAGGVNVGNYGRVAPQNDGLERRALGKNLYADDGEIALLRKVVDTGLPCVMQTVPEDVAQDLARVLA</sequence>
<organism evidence="9 10">
    <name type="scientific">Paratractidigestivibacter faecalis</name>
    <dbReference type="NCBI Taxonomy" id="2292441"/>
    <lineage>
        <taxon>Bacteria</taxon>
        <taxon>Bacillati</taxon>
        <taxon>Actinomycetota</taxon>
        <taxon>Coriobacteriia</taxon>
        <taxon>Coriobacteriales</taxon>
        <taxon>Atopobiaceae</taxon>
        <taxon>Paratractidigestivibacter</taxon>
    </lineage>
</organism>
<evidence type="ECO:0000256" key="7">
    <source>
        <dbReference type="ARBA" id="ARBA00022777"/>
    </source>
</evidence>
<evidence type="ECO:0000313" key="9">
    <source>
        <dbReference type="EMBL" id="MEQ2638304.1"/>
    </source>
</evidence>
<dbReference type="RefSeq" id="WP_349182972.1">
    <property type="nucleotide sequence ID" value="NZ_JBBNGS010000016.1"/>
</dbReference>
<proteinExistence type="predicted"/>
<evidence type="ECO:0000259" key="8">
    <source>
        <dbReference type="PROSITE" id="PS51101"/>
    </source>
</evidence>
<dbReference type="PROSITE" id="PS51101">
    <property type="entry name" value="PTS_EIIB_TYPE_4"/>
    <property type="match status" value="1"/>
</dbReference>
<keyword evidence="5 9" id="KW-0808">Transferase</keyword>
<accession>A0ABV1IHC4</accession>
<evidence type="ECO:0000256" key="6">
    <source>
        <dbReference type="ARBA" id="ARBA00022683"/>
    </source>
</evidence>
<reference evidence="9 10" key="1">
    <citation type="submission" date="2024-04" db="EMBL/GenBank/DDBJ databases">
        <title>Human intestinal bacterial collection.</title>
        <authorList>
            <person name="Pauvert C."/>
            <person name="Hitch T.C.A."/>
            <person name="Clavel T."/>
        </authorList>
    </citation>
    <scope>NUCLEOTIDE SEQUENCE [LARGE SCALE GENOMIC DNA]</scope>
    <source>
        <strain evidence="9 10">CLA-AA-H197</strain>
    </source>
</reference>
<comment type="subcellular location">
    <subcellularLocation>
        <location evidence="1">Cytoplasm</location>
    </subcellularLocation>
</comment>
<gene>
    <name evidence="9" type="ORF">AAAT05_08120</name>
</gene>
<keyword evidence="4 9" id="KW-0762">Sugar transport</keyword>
<feature type="domain" description="PTS EIIB type-4" evidence="8">
    <location>
        <begin position="1"/>
        <end position="163"/>
    </location>
</feature>
<evidence type="ECO:0000256" key="2">
    <source>
        <dbReference type="ARBA" id="ARBA00022448"/>
    </source>
</evidence>
<dbReference type="Proteomes" id="UP001478817">
    <property type="component" value="Unassembled WGS sequence"/>
</dbReference>
<dbReference type="Gene3D" id="3.40.35.10">
    <property type="entry name" value="Phosphotransferase system, sorbose subfamily IIB component"/>
    <property type="match status" value="1"/>
</dbReference>
<keyword evidence="7" id="KW-0418">Kinase</keyword>
<keyword evidence="6" id="KW-0598">Phosphotransferase system</keyword>
<dbReference type="InterPro" id="IPR036667">
    <property type="entry name" value="PTS_IIB_sorbose-sp_sf"/>
</dbReference>
<dbReference type="InterPro" id="IPR004720">
    <property type="entry name" value="PTS_IIB_sorbose-sp"/>
</dbReference>
<dbReference type="EMBL" id="JBBNGS010000016">
    <property type="protein sequence ID" value="MEQ2638304.1"/>
    <property type="molecule type" value="Genomic_DNA"/>
</dbReference>
<keyword evidence="10" id="KW-1185">Reference proteome</keyword>
<name>A0ABV1IHC4_9ACTN</name>